<reference evidence="7" key="1">
    <citation type="journal article" date="2022" name="bioRxiv">
        <title>Genomics of Preaxostyla Flagellates Illuminates Evolutionary Transitions and the Path Towards Mitochondrial Loss.</title>
        <authorList>
            <person name="Novak L.V.F."/>
            <person name="Treitli S.C."/>
            <person name="Pyrih J."/>
            <person name="Halakuc P."/>
            <person name="Pipaliya S.V."/>
            <person name="Vacek V."/>
            <person name="Brzon O."/>
            <person name="Soukal P."/>
            <person name="Eme L."/>
            <person name="Dacks J.B."/>
            <person name="Karnkowska A."/>
            <person name="Elias M."/>
            <person name="Hampl V."/>
        </authorList>
    </citation>
    <scope>NUCLEOTIDE SEQUENCE</scope>
    <source>
        <strain evidence="7">RCP-MX</strain>
    </source>
</reference>
<evidence type="ECO:0000256" key="3">
    <source>
        <dbReference type="SAM" id="MobiDB-lite"/>
    </source>
</evidence>
<evidence type="ECO:0000259" key="5">
    <source>
        <dbReference type="Pfam" id="PF25150"/>
    </source>
</evidence>
<evidence type="ECO:0000259" key="6">
    <source>
        <dbReference type="Pfam" id="PF25151"/>
    </source>
</evidence>
<comment type="similarity">
    <text evidence="1">Belongs to the THADA family.</text>
</comment>
<dbReference type="Pfam" id="PF10350">
    <property type="entry name" value="DUF2428"/>
    <property type="match status" value="1"/>
</dbReference>
<proteinExistence type="inferred from homology"/>
<feature type="compositionally biased region" description="Acidic residues" evidence="3">
    <location>
        <begin position="1978"/>
        <end position="1991"/>
    </location>
</feature>
<evidence type="ECO:0000256" key="1">
    <source>
        <dbReference type="ARBA" id="ARBA00010409"/>
    </source>
</evidence>
<evidence type="ECO:0000313" key="7">
    <source>
        <dbReference type="EMBL" id="KAJ4454740.1"/>
    </source>
</evidence>
<dbReference type="Proteomes" id="UP001141327">
    <property type="component" value="Unassembled WGS sequence"/>
</dbReference>
<dbReference type="InterPro" id="IPR016024">
    <property type="entry name" value="ARM-type_fold"/>
</dbReference>
<name>A0ABQ8UD23_9EUKA</name>
<feature type="domain" description="tRNA (32-2'-O)-methyltransferase regulator THADA-like TPR repeats region" evidence="5">
    <location>
        <begin position="587"/>
        <end position="806"/>
    </location>
</feature>
<dbReference type="InterPro" id="IPR056842">
    <property type="entry name" value="THADA-like_TPR_C"/>
</dbReference>
<evidence type="ECO:0008006" key="9">
    <source>
        <dbReference type="Google" id="ProtNLM"/>
    </source>
</evidence>
<gene>
    <name evidence="7" type="ORF">PAPYR_10466</name>
</gene>
<organism evidence="7 8">
    <name type="scientific">Paratrimastix pyriformis</name>
    <dbReference type="NCBI Taxonomy" id="342808"/>
    <lineage>
        <taxon>Eukaryota</taxon>
        <taxon>Metamonada</taxon>
        <taxon>Preaxostyla</taxon>
        <taxon>Paratrimastigidae</taxon>
        <taxon>Paratrimastix</taxon>
    </lineage>
</organism>
<comment type="caution">
    <text evidence="7">The sequence shown here is derived from an EMBL/GenBank/DDBJ whole genome shotgun (WGS) entry which is preliminary data.</text>
</comment>
<dbReference type="Pfam" id="PF25150">
    <property type="entry name" value="TPR_Trm732"/>
    <property type="match status" value="1"/>
</dbReference>
<evidence type="ECO:0000256" key="2">
    <source>
        <dbReference type="ARBA" id="ARBA00022694"/>
    </source>
</evidence>
<dbReference type="InterPro" id="IPR056843">
    <property type="entry name" value="THADA-like_TPR"/>
</dbReference>
<sequence>MSSALLSQFPSAPNQAAVLRQIQAALAGPEGASFFDPALQFFVPHLVNEANPKIIQPLFTLFTDLKLAQQMPQYAQQTFVQRLLQFMEHDAHLFSERSFTSADCQRWGTIFFTIAQYESLRPLLEPLSTSLMDLFARMLAFHLPAKGETLIPGSTIHSLEVITRSLLPCVRILYSAPGGLATLRLMAPMPQWMWKDTVAPAEGQKGIAKLIGVLAALIRQPELGRNMLGSSCIALIFLLAQQLAACQLPDAAIPLVLGRLVDGTLPDPPQGWGWVDMPHIAPLTMTCLCHGILQGAHHLPAVAAPDTTFLRTAVLPCLLRLMRATSNLDIPTRLYAIDVLAEALCDLTRRAAEGGVSFPADGLSALLEEALAVLDDSTPIVSSKAPQLMRAVIGLVQAILPGPTFASWLNAVAARALATLDAHRKSRYELLAVLMPYLGAAEVLKLLAGEQVQEQEGQQEGRLAAGAIRNLLALIRSKFTQIKHSNLVLTVKFLPVTQETRVQSPALADAVVRPPCLGLAHALIASLQGHPQFAGHPEAWLRWWAEPLAYTLLYADCLATGTAPASLLGPGAAPLPGVSAEKAEYLDGALVTYALPDLMPLHPQAVPVLMACVQGVETDVRRLPLARMRALVAVLKSARMLGLLPADLDMTPEGPPSPVLTNLLTRALASSCDPLRLGAFELLVSTLRSVQLPGPTERDLFLRFCRYALKTTSPAVRQGLAVMARRFCLRLRDGTHAMVSAMLKESRRQKVKVATSDLGALVDGVVPWYREYVRGWFMWLVAQLYPPSPFQRRIIALEMLRIFVEVFCWGMSPGAPLPTHPPAPEAVTTAGGTPLATWGLVGSWLAVPADLVAILLHHVTNAWDTNRLLARDVLMKLLALPLVEAEPKAVAAGATPEETPNESAEHQLTPKWKKGPWLPATILDQMLRFRKPEVRRRQELRHLPFSDPDITFGPVPATWLRWAVFLCTGGEVADADPGAALVELLCDHFDPQATNLLPVLWSILTRLTCLPAPADLPGCPIPPAHLDWLLPHRPALGQGYGIMLALRTIMPKCPPEVLRDYVPQMMVQMQGIMALALPQITNTSMGGLASHLIVPPMAAAAAAGGLQGELRPMPTLSSFDTEGAHSGIALGAWIFVKEACVLMGLCSELTLTRLLAAPAPASPAAGAGAGATEGRGPVAAPCFSQHCGTRNAGQAGKRECRAGWQEYPTPHRKREGPPHRAQDSAKTRVATLYANPTAGGPGGAADPALVEVALGTAQTSAMLMMRALLSTRHNGTIEKISLALHSLSQCLMQHPDARLRNLPAAWLDTLLARSLQTTAATTPAATTTTTDLRLWDGAVAAVPAELPAKISPLRRSSGLPYTVAAILCAETRTQSLFARTADRLLATILAAPDTDPHAQSPVPAAAAEGETLPWWEPAVHSLWMLCVSMPHSSKMFTCSFLSPPLCDGEIPQNLMCHLVHERHSLLFLRPSCHLCAALNLMSLNLMCHLVHERRLIARAGPYIGRFLQATIARLGSDCWPLRNAATFSFVVSLDRMVGAKRTGLDQSSLNTRTAHALFTQCPDLGPYLLRSIFAPWAAKAGWPACLYGPALAERGFVLLAHLTPGSGSSADGPVAALVDELVEVIVRCGQEMPDWHMRTLASRALASLVRQDAVPALVQRLAQPTTSATAMHGRLAQIFALAEANGPLVAQAVGQFETIARFCLGVLAAPGVVPGPLHLLAARILALHGGLVGAGAVDRTLVDATLRLFFALVIAASSRVQALIDTALLATSTRATHWDIMAPQACGAAASTALQWLLAAPLGPRMPLLERLIGAITRSPFYEVPRALLKELRRQVRGEGRMCTEPGCCCGTPRAHRLQLLAQILTRAGTFPALVAASSQPNPPHPSVLRRALFLASEISAALDDLPTTSGIGCLGGGPRPDVVSWVREYFPALLKISVGGGVAAGEGEVTKDSGAGGMQVEEADDDEENAMAKEEEAVVEEDEVAEEEATSGEGATSHGKQLSQATARVLGTALHQMLSSPTDRVRPELAESIRQWVALVRAMASPEKPTTIRVAALRAIAASRLLCPDQGLATPLPSDQRAVVEPYVLQLWEPVLEALHSGSNPARDDFLFPFYSLRGLCERNSVPRLSLPPMFGSFSLVVRTSDFDSDNPGDDTMKAGTASLPPGASHLCVSLALHRAYDHLLAQCGHLPALCALLCARLRPASDAVPSGPVGRIDCSYTAADPFEELAHTARALREWIRGHPAEASTRAELRDALTRARALLSRLCVATSTTSSTQLLLGTTHDSPGFLDVARSLYLMWAAAEVAVGGDDGGLTDVWTAPEVHPLLAGLRAGMGLGGRGAALGVVDPMFIVEAPAPGAVEAP</sequence>
<accession>A0ABQ8UD23</accession>
<feature type="domain" description="DUF2428" evidence="4">
    <location>
        <begin position="1258"/>
        <end position="1403"/>
    </location>
</feature>
<dbReference type="EMBL" id="JAPMOS010000136">
    <property type="protein sequence ID" value="KAJ4454740.1"/>
    <property type="molecule type" value="Genomic_DNA"/>
</dbReference>
<feature type="region of interest" description="Disordered" evidence="3">
    <location>
        <begin position="1948"/>
        <end position="2004"/>
    </location>
</feature>
<dbReference type="InterPro" id="IPR051954">
    <property type="entry name" value="tRNA_methyltransferase_THADA"/>
</dbReference>
<evidence type="ECO:0000313" key="8">
    <source>
        <dbReference type="Proteomes" id="UP001141327"/>
    </source>
</evidence>
<evidence type="ECO:0000259" key="4">
    <source>
        <dbReference type="Pfam" id="PF10350"/>
    </source>
</evidence>
<dbReference type="PANTHER" id="PTHR14387:SF0">
    <property type="entry name" value="DUF2428 DOMAIN-CONTAINING PROTEIN"/>
    <property type="match status" value="1"/>
</dbReference>
<dbReference type="SUPFAM" id="SSF48371">
    <property type="entry name" value="ARM repeat"/>
    <property type="match status" value="1"/>
</dbReference>
<protein>
    <recommendedName>
        <fullName evidence="9">Non-specific serine/threonine protein kinase</fullName>
    </recommendedName>
</protein>
<dbReference type="InterPro" id="IPR019442">
    <property type="entry name" value="THADA/TRM732_DUF2428"/>
</dbReference>
<dbReference type="Pfam" id="PF25151">
    <property type="entry name" value="TPR_Trm732_C"/>
    <property type="match status" value="1"/>
</dbReference>
<keyword evidence="8" id="KW-1185">Reference proteome</keyword>
<dbReference type="PANTHER" id="PTHR14387">
    <property type="entry name" value="THADA/DEATH RECEPTOR INTERACTING PROTEIN"/>
    <property type="match status" value="1"/>
</dbReference>
<keyword evidence="2" id="KW-0819">tRNA processing</keyword>
<feature type="domain" description="tRNA (32-2'-O)-methyltransferase regulator THADA-like C-terminal TPR repeats region" evidence="6">
    <location>
        <begin position="1522"/>
        <end position="1680"/>
    </location>
</feature>